<comment type="caution">
    <text evidence="3">The sequence shown here is derived from an EMBL/GenBank/DDBJ whole genome shotgun (WGS) entry which is preliminary data.</text>
</comment>
<sequence length="137" mass="14466">MAETSVPVRTCVGCRERAPVTDLLRVVLRAGALVPDPRRRLPGRGASLHPTPECLRAAERRRAFPRALRLSGGSSAPVEAGPLRAHVLGATAPGEAPPGRANAHERQTAVPPTDRQPAGPHVESRTSSDESAVKSPR</sequence>
<reference evidence="3 4" key="1">
    <citation type="submission" date="2024-06" db="EMBL/GenBank/DDBJ databases">
        <title>Draft genome sequence of Geodermatophilus badlandi, a novel member of the Geodermatophilaceae isolated from badland sedimentary rocks in the Red desert, Wyoming, USA.</title>
        <authorList>
            <person name="Ben Tekaya S."/>
            <person name="Nouioui I."/>
            <person name="Flores G.M."/>
            <person name="Shaal M.N."/>
            <person name="Bredoire F."/>
            <person name="Basile F."/>
            <person name="Van Diepen L."/>
            <person name="Ward N.L."/>
        </authorList>
    </citation>
    <scope>NUCLEOTIDE SEQUENCE [LARGE SCALE GENOMIC DNA]</scope>
    <source>
        <strain evidence="3 4">WL48A</strain>
    </source>
</reference>
<name>A0ABV3XMQ1_9ACTN</name>
<dbReference type="PANTHER" id="PTHR34215">
    <property type="entry name" value="BLL0784 PROTEIN"/>
    <property type="match status" value="1"/>
</dbReference>
<evidence type="ECO:0000256" key="1">
    <source>
        <dbReference type="SAM" id="MobiDB-lite"/>
    </source>
</evidence>
<feature type="domain" description="YlxR" evidence="2">
    <location>
        <begin position="9"/>
        <end position="69"/>
    </location>
</feature>
<evidence type="ECO:0000259" key="2">
    <source>
        <dbReference type="Pfam" id="PF04296"/>
    </source>
</evidence>
<protein>
    <submittedName>
        <fullName evidence="3">YlxR family protein</fullName>
    </submittedName>
</protein>
<accession>A0ABV3XMQ1</accession>
<feature type="region of interest" description="Disordered" evidence="1">
    <location>
        <begin position="70"/>
        <end position="137"/>
    </location>
</feature>
<dbReference type="InterPro" id="IPR035931">
    <property type="entry name" value="YlxR-like_sf"/>
</dbReference>
<dbReference type="InterPro" id="IPR007393">
    <property type="entry name" value="YlxR_dom"/>
</dbReference>
<dbReference type="Proteomes" id="UP001560045">
    <property type="component" value="Unassembled WGS sequence"/>
</dbReference>
<proteinExistence type="predicted"/>
<dbReference type="PANTHER" id="PTHR34215:SF1">
    <property type="entry name" value="YLXR DOMAIN-CONTAINING PROTEIN"/>
    <property type="match status" value="1"/>
</dbReference>
<evidence type="ECO:0000313" key="3">
    <source>
        <dbReference type="EMBL" id="MEX5721854.1"/>
    </source>
</evidence>
<dbReference type="Gene3D" id="3.30.1230.10">
    <property type="entry name" value="YlxR-like"/>
    <property type="match status" value="1"/>
</dbReference>
<dbReference type="RefSeq" id="WP_369210643.1">
    <property type="nucleotide sequence ID" value="NZ_JBFNXQ010000185.1"/>
</dbReference>
<dbReference type="Pfam" id="PF04296">
    <property type="entry name" value="YlxR"/>
    <property type="match status" value="1"/>
</dbReference>
<organism evidence="3 4">
    <name type="scientific">Geodermatophilus maliterrae</name>
    <dbReference type="NCBI Taxonomy" id="3162531"/>
    <lineage>
        <taxon>Bacteria</taxon>
        <taxon>Bacillati</taxon>
        <taxon>Actinomycetota</taxon>
        <taxon>Actinomycetes</taxon>
        <taxon>Geodermatophilales</taxon>
        <taxon>Geodermatophilaceae</taxon>
        <taxon>Geodermatophilus</taxon>
    </lineage>
</organism>
<feature type="compositionally biased region" description="Basic and acidic residues" evidence="1">
    <location>
        <begin position="122"/>
        <end position="137"/>
    </location>
</feature>
<dbReference type="EMBL" id="JBFNXQ010000185">
    <property type="protein sequence ID" value="MEX5721854.1"/>
    <property type="molecule type" value="Genomic_DNA"/>
</dbReference>
<dbReference type="CDD" id="cd00279">
    <property type="entry name" value="YlxR"/>
    <property type="match status" value="1"/>
</dbReference>
<gene>
    <name evidence="3" type="ORF">ABQ292_26245</name>
</gene>
<keyword evidence="4" id="KW-1185">Reference proteome</keyword>
<dbReference type="SUPFAM" id="SSF64376">
    <property type="entry name" value="YlxR-like"/>
    <property type="match status" value="1"/>
</dbReference>
<dbReference type="InterPro" id="IPR037465">
    <property type="entry name" value="YlxR"/>
</dbReference>
<evidence type="ECO:0000313" key="4">
    <source>
        <dbReference type="Proteomes" id="UP001560045"/>
    </source>
</evidence>